<dbReference type="InterPro" id="IPR051917">
    <property type="entry name" value="Transposase-Integrase"/>
</dbReference>
<dbReference type="PANTHER" id="PTHR10948">
    <property type="entry name" value="TRANSPOSASE"/>
    <property type="match status" value="1"/>
</dbReference>
<sequence>MHQLIERKIRVAEIARQLGRHRSTFYRELRRNTFLDAEFPGYSGYYGGIANDQQGASSTAAQAHRHPQLCELVIDRLKALWSPEQIGGRLLADGVSAVRVGTETIYRFIYGQEDYALALYRHLSEGRGKRRRGSRKPDDGLNPFDCRIGQRPDFTADRSQFGHLGGRSLDLSARARRREGHFAR</sequence>
<organism evidence="2 3">
    <name type="scientific">Sinorhizobium sojae CCBAU 05684</name>
    <dbReference type="NCBI Taxonomy" id="716928"/>
    <lineage>
        <taxon>Bacteria</taxon>
        <taxon>Pseudomonadati</taxon>
        <taxon>Pseudomonadota</taxon>
        <taxon>Alphaproteobacteria</taxon>
        <taxon>Hyphomicrobiales</taxon>
        <taxon>Rhizobiaceae</taxon>
        <taxon>Sinorhizobium/Ensifer group</taxon>
        <taxon>Sinorhizobium</taxon>
    </lineage>
</organism>
<dbReference type="PANTHER" id="PTHR10948:SF23">
    <property type="entry name" value="TRANSPOSASE INSI FOR INSERTION SEQUENCE ELEMENT IS30A-RELATED"/>
    <property type="match status" value="1"/>
</dbReference>
<dbReference type="AlphaFoldDB" id="A0A249PB18"/>
<dbReference type="KEGG" id="esj:SJ05684_c15230"/>
<evidence type="ECO:0000313" key="2">
    <source>
        <dbReference type="EMBL" id="ASY62965.1"/>
    </source>
</evidence>
<dbReference type="GO" id="GO:0032196">
    <property type="term" value="P:transposition"/>
    <property type="evidence" value="ECO:0007669"/>
    <property type="project" value="TreeGrafter"/>
</dbReference>
<reference evidence="2 3" key="1">
    <citation type="submission" date="2017-08" db="EMBL/GenBank/DDBJ databases">
        <title>Multipartite genome sequences of Sinorhizobium species nodulating soybeans.</title>
        <authorList>
            <person name="Tian C.F."/>
        </authorList>
    </citation>
    <scope>NUCLEOTIDE SEQUENCE [LARGE SCALE GENOMIC DNA]</scope>
    <source>
        <strain evidence="2 3">CCBAU 05684</strain>
    </source>
</reference>
<evidence type="ECO:0000256" key="1">
    <source>
        <dbReference type="SAM" id="MobiDB-lite"/>
    </source>
</evidence>
<gene>
    <name evidence="2" type="ORF">SJ05684_c15230</name>
</gene>
<name>A0A249PB18_9HYPH</name>
<dbReference type="eggNOG" id="COG2826">
    <property type="taxonomic scope" value="Bacteria"/>
</dbReference>
<keyword evidence="3" id="KW-1185">Reference proteome</keyword>
<dbReference type="STRING" id="716928.GCA_000261485_02604"/>
<feature type="region of interest" description="Disordered" evidence="1">
    <location>
        <begin position="127"/>
        <end position="147"/>
    </location>
</feature>
<dbReference type="EMBL" id="CP023067">
    <property type="protein sequence ID" value="ASY62965.1"/>
    <property type="molecule type" value="Genomic_DNA"/>
</dbReference>
<dbReference type="Proteomes" id="UP000217211">
    <property type="component" value="Chromosome"/>
</dbReference>
<dbReference type="GO" id="GO:0004803">
    <property type="term" value="F:transposase activity"/>
    <property type="evidence" value="ECO:0007669"/>
    <property type="project" value="TreeGrafter"/>
</dbReference>
<dbReference type="GO" id="GO:0005829">
    <property type="term" value="C:cytosol"/>
    <property type="evidence" value="ECO:0007669"/>
    <property type="project" value="TreeGrafter"/>
</dbReference>
<dbReference type="Pfam" id="PF13384">
    <property type="entry name" value="HTH_23"/>
    <property type="match status" value="1"/>
</dbReference>
<evidence type="ECO:0000313" key="3">
    <source>
        <dbReference type="Proteomes" id="UP000217211"/>
    </source>
</evidence>
<protein>
    <submittedName>
        <fullName evidence="2">Mobile element protein</fullName>
    </submittedName>
</protein>
<proteinExistence type="predicted"/>
<accession>A0A249PB18</accession>